<organism evidence="3 4">
    <name type="scientific">Arenibacter palladensis</name>
    <dbReference type="NCBI Taxonomy" id="237373"/>
    <lineage>
        <taxon>Bacteria</taxon>
        <taxon>Pseudomonadati</taxon>
        <taxon>Bacteroidota</taxon>
        <taxon>Flavobacteriia</taxon>
        <taxon>Flavobacteriales</taxon>
        <taxon>Flavobacteriaceae</taxon>
        <taxon>Arenibacter</taxon>
    </lineage>
</organism>
<dbReference type="PANTHER" id="PTHR31901:SF9">
    <property type="entry name" value="GH3 DOMAIN-CONTAINING PROTEIN"/>
    <property type="match status" value="1"/>
</dbReference>
<dbReference type="EMBL" id="FQUX01000009">
    <property type="protein sequence ID" value="SHF90023.1"/>
    <property type="molecule type" value="Genomic_DNA"/>
</dbReference>
<dbReference type="AlphaFoldDB" id="A0A1M5FER6"/>
<dbReference type="Pfam" id="PF23572">
    <property type="entry name" value="GH3_C"/>
    <property type="match status" value="1"/>
</dbReference>
<evidence type="ECO:0000313" key="4">
    <source>
        <dbReference type="Proteomes" id="UP000184406"/>
    </source>
</evidence>
<dbReference type="GO" id="GO:0016881">
    <property type="term" value="F:acid-amino acid ligase activity"/>
    <property type="evidence" value="ECO:0007669"/>
    <property type="project" value="TreeGrafter"/>
</dbReference>
<dbReference type="Proteomes" id="UP000184406">
    <property type="component" value="Unassembled WGS sequence"/>
</dbReference>
<dbReference type="InterPro" id="IPR004993">
    <property type="entry name" value="GH3"/>
</dbReference>
<reference evidence="4" key="1">
    <citation type="submission" date="2016-11" db="EMBL/GenBank/DDBJ databases">
        <authorList>
            <person name="Varghese N."/>
            <person name="Submissions S."/>
        </authorList>
    </citation>
    <scope>NUCLEOTIDE SEQUENCE [LARGE SCALE GENOMIC DNA]</scope>
    <source>
        <strain evidence="4">DSM 17539</strain>
    </source>
</reference>
<keyword evidence="4" id="KW-1185">Reference proteome</keyword>
<dbReference type="Pfam" id="PF03321">
    <property type="entry name" value="GH3"/>
    <property type="match status" value="1"/>
</dbReference>
<gene>
    <name evidence="3" type="ORF">SAMN03080594_10933</name>
</gene>
<dbReference type="PANTHER" id="PTHR31901">
    <property type="entry name" value="GH3 DOMAIN-CONTAINING PROTEIN"/>
    <property type="match status" value="1"/>
</dbReference>
<proteinExistence type="predicted"/>
<dbReference type="Pfam" id="PF23571">
    <property type="entry name" value="GH3_M"/>
    <property type="match status" value="1"/>
</dbReference>
<dbReference type="InterPro" id="IPR055378">
    <property type="entry name" value="GH3_C"/>
</dbReference>
<sequence length="513" mass="58461">MAILGSLIKGAIHLKETFSTEKDHWKEQQEVLQYLLTTAKDTDFGQHYKFESILDSGNPYKVFSEKVPYFNYEKINEEWWSKLHNGHENITWPGRPSYFALSSGTTGKTSKRIPVTDEMIGAIREAGLKQVFALSNFDLPADFFEKEIMMLGSSTDLEEKSDHKEGEISGISAGNIPFWFRSYYKPGEEIAKIDDWDQRVARIAEKAKDWDIGALSGIPSWIELMLQKVIDHHNLKNIHEIWPNLMVYTTGGVAFGPYEKSFNALMGHPITVIDTYLASEGFIACQTRPGTMAMQLITDNGIFFEFVPFKPEYIKEDGSLVQNAPALALNEVELDQDYVLVISTVSGAWRYIIGDTIKFTDLEKAEIEITGRTKFFLNKVGSQLSVNKMDDAMRFLEETFNTKIPEYTICAKRCEDGEFYHCWYLGSNMKNPNVDSLSNALDKFLKEANKNYKVARGKSLEGVKVKVVGTEVFYDWNGKNKKKGGQVKMERVMNEDKFSDWEKFVQTTTSIGN</sequence>
<accession>A0A1M5FER6</accession>
<evidence type="ECO:0000259" key="1">
    <source>
        <dbReference type="Pfam" id="PF23571"/>
    </source>
</evidence>
<feature type="domain" description="GH3 middle" evidence="1">
    <location>
        <begin position="297"/>
        <end position="363"/>
    </location>
</feature>
<dbReference type="InterPro" id="IPR055377">
    <property type="entry name" value="GH3_M"/>
</dbReference>
<feature type="domain" description="GH3 C-terminal" evidence="2">
    <location>
        <begin position="390"/>
        <end position="496"/>
    </location>
</feature>
<dbReference type="RefSeq" id="WP_072864486.1">
    <property type="nucleotide sequence ID" value="NZ_FQUX01000009.1"/>
</dbReference>
<dbReference type="GO" id="GO:0005737">
    <property type="term" value="C:cytoplasm"/>
    <property type="evidence" value="ECO:0007669"/>
    <property type="project" value="TreeGrafter"/>
</dbReference>
<evidence type="ECO:0000313" key="3">
    <source>
        <dbReference type="EMBL" id="SHF90023.1"/>
    </source>
</evidence>
<name>A0A1M5FER6_9FLAO</name>
<protein>
    <submittedName>
        <fullName evidence="3">GH3 auxin-responsive promoter</fullName>
    </submittedName>
</protein>
<dbReference type="OrthoDB" id="5678283at2"/>
<evidence type="ECO:0000259" key="2">
    <source>
        <dbReference type="Pfam" id="PF23572"/>
    </source>
</evidence>